<feature type="transmembrane region" description="Helical" evidence="1">
    <location>
        <begin position="12"/>
        <end position="45"/>
    </location>
</feature>
<dbReference type="EMBL" id="PVXO01000009">
    <property type="protein sequence ID" value="PRR80139.1"/>
    <property type="molecule type" value="Genomic_DNA"/>
</dbReference>
<organism evidence="2 3">
    <name type="scientific">Clostridium liquoris</name>
    <dbReference type="NCBI Taxonomy" id="1289519"/>
    <lineage>
        <taxon>Bacteria</taxon>
        <taxon>Bacillati</taxon>
        <taxon>Bacillota</taxon>
        <taxon>Clostridia</taxon>
        <taxon>Eubacteriales</taxon>
        <taxon>Clostridiaceae</taxon>
        <taxon>Clostridium</taxon>
    </lineage>
</organism>
<evidence type="ECO:0000313" key="2">
    <source>
        <dbReference type="EMBL" id="PRR80139.1"/>
    </source>
</evidence>
<name>A0A2T0B8C1_9CLOT</name>
<reference evidence="2 3" key="1">
    <citation type="submission" date="2018-03" db="EMBL/GenBank/DDBJ databases">
        <title>Genome sequence of Clostridium liquoris DSM 100320.</title>
        <authorList>
            <person name="Poehlein A."/>
            <person name="Daniel R."/>
        </authorList>
    </citation>
    <scope>NUCLEOTIDE SEQUENCE [LARGE SCALE GENOMIC DNA]</scope>
    <source>
        <strain evidence="2 3">DSM 100320</strain>
    </source>
</reference>
<dbReference type="RefSeq" id="WP_106062700.1">
    <property type="nucleotide sequence ID" value="NZ_PVXO01000009.1"/>
</dbReference>
<accession>A0A2T0B8C1</accession>
<keyword evidence="1" id="KW-1133">Transmembrane helix</keyword>
<protein>
    <submittedName>
        <fullName evidence="2">Uncharacterized protein</fullName>
    </submittedName>
</protein>
<proteinExistence type="predicted"/>
<gene>
    <name evidence="2" type="ORF">CLLI_05230</name>
</gene>
<dbReference type="OrthoDB" id="1917465at2"/>
<dbReference type="Proteomes" id="UP000239706">
    <property type="component" value="Unassembled WGS sequence"/>
</dbReference>
<evidence type="ECO:0000256" key="1">
    <source>
        <dbReference type="SAM" id="Phobius"/>
    </source>
</evidence>
<keyword evidence="1" id="KW-0812">Transmembrane</keyword>
<evidence type="ECO:0000313" key="3">
    <source>
        <dbReference type="Proteomes" id="UP000239706"/>
    </source>
</evidence>
<comment type="caution">
    <text evidence="2">The sequence shown here is derived from an EMBL/GenBank/DDBJ whole genome shotgun (WGS) entry which is preliminary data.</text>
</comment>
<dbReference type="AlphaFoldDB" id="A0A2T0B8C1"/>
<keyword evidence="1" id="KW-0472">Membrane</keyword>
<keyword evidence="3" id="KW-1185">Reference proteome</keyword>
<sequence length="89" mass="10226">MDFVNKNFFKGLIPIAIIIILGYLFITILPVIIVGGLSIWGISYLIKKIKLWKSTAKWGAHKENIEVVNKEHDDFPQGEIIDVEFREVK</sequence>